<organism evidence="1 2">
    <name type="scientific">Gigaspora margarita</name>
    <dbReference type="NCBI Taxonomy" id="4874"/>
    <lineage>
        <taxon>Eukaryota</taxon>
        <taxon>Fungi</taxon>
        <taxon>Fungi incertae sedis</taxon>
        <taxon>Mucoromycota</taxon>
        <taxon>Glomeromycotina</taxon>
        <taxon>Glomeromycetes</taxon>
        <taxon>Diversisporales</taxon>
        <taxon>Gigasporaceae</taxon>
        <taxon>Gigaspora</taxon>
    </lineage>
</organism>
<proteinExistence type="predicted"/>
<accession>A0A8H3ZYK1</accession>
<gene>
    <name evidence="1" type="ORF">F8M41_017703</name>
</gene>
<reference evidence="1 2" key="1">
    <citation type="journal article" date="2019" name="Environ. Microbiol.">
        <title>At the nexus of three kingdoms: the genome of the mycorrhizal fungus Gigaspora margarita provides insights into plant, endobacterial and fungal interactions.</title>
        <authorList>
            <person name="Venice F."/>
            <person name="Ghignone S."/>
            <person name="Salvioli di Fossalunga A."/>
            <person name="Amselem J."/>
            <person name="Novero M."/>
            <person name="Xianan X."/>
            <person name="Sedzielewska Toro K."/>
            <person name="Morin E."/>
            <person name="Lipzen A."/>
            <person name="Grigoriev I.V."/>
            <person name="Henrissat B."/>
            <person name="Martin F.M."/>
            <person name="Bonfante P."/>
        </authorList>
    </citation>
    <scope>NUCLEOTIDE SEQUENCE [LARGE SCALE GENOMIC DNA]</scope>
    <source>
        <strain evidence="1 2">BEG34</strain>
    </source>
</reference>
<comment type="caution">
    <text evidence="1">The sequence shown here is derived from an EMBL/GenBank/DDBJ whole genome shotgun (WGS) entry which is preliminary data.</text>
</comment>
<dbReference type="EMBL" id="WTPW01004111">
    <property type="protein sequence ID" value="KAF0332996.1"/>
    <property type="molecule type" value="Genomic_DNA"/>
</dbReference>
<sequence length="88" mass="10262">MENAKRLEALEAKRKQLDAQIQALRVREQTQARKDDTRRKVLIGGVMLKMVKLDEMPEGRLTQLLDKHLDAERDRKLFGLEPKQQAQP</sequence>
<evidence type="ECO:0000313" key="2">
    <source>
        <dbReference type="Proteomes" id="UP000439903"/>
    </source>
</evidence>
<evidence type="ECO:0000313" key="1">
    <source>
        <dbReference type="EMBL" id="KAF0332996.1"/>
    </source>
</evidence>
<protein>
    <submittedName>
        <fullName evidence="1">Mobilization protein</fullName>
    </submittedName>
</protein>
<dbReference type="AlphaFoldDB" id="A0A8H3ZYK1"/>
<dbReference type="Proteomes" id="UP000439903">
    <property type="component" value="Unassembled WGS sequence"/>
</dbReference>
<keyword evidence="2" id="KW-1185">Reference proteome</keyword>
<name>A0A8H3ZYK1_GIGMA</name>